<organism evidence="1 2">
    <name type="scientific">Aspergillus pseudoviridinutans</name>
    <dbReference type="NCBI Taxonomy" id="1517512"/>
    <lineage>
        <taxon>Eukaryota</taxon>
        <taxon>Fungi</taxon>
        <taxon>Dikarya</taxon>
        <taxon>Ascomycota</taxon>
        <taxon>Pezizomycotina</taxon>
        <taxon>Eurotiomycetes</taxon>
        <taxon>Eurotiomycetidae</taxon>
        <taxon>Eurotiales</taxon>
        <taxon>Aspergillaceae</taxon>
        <taxon>Aspergillus</taxon>
        <taxon>Aspergillus subgen. Fumigati</taxon>
    </lineage>
</organism>
<evidence type="ECO:0000313" key="1">
    <source>
        <dbReference type="EMBL" id="GIJ88297.1"/>
    </source>
</evidence>
<dbReference type="EMBL" id="BHVY01000005">
    <property type="protein sequence ID" value="GIJ88297.1"/>
    <property type="molecule type" value="Genomic_DNA"/>
</dbReference>
<dbReference type="GeneID" id="67005827"/>
<sequence length="148" mass="14676">MSSTSTSTATSTTSGASATCTGNRWVLPVQDVACALPATGNYSSVMDKCCSPAAVTKYNDGCGLYCLAQGHSMGELLKCIEENGGNKDVFCGGQLNATATASLSSTASSTGSKTGASASQTSHSGAGTKRVSVLGVGLMVLVVCGMVI</sequence>
<reference evidence="1 2" key="1">
    <citation type="submission" date="2018-10" db="EMBL/GenBank/DDBJ databases">
        <title>Pan-genome distribution and transcriptional activeness of fungal secondary metabolism genes in Aspergillus section Fumigati.</title>
        <authorList>
            <person name="Takahashi H."/>
            <person name="Umemura M."/>
            <person name="Ninomiya A."/>
            <person name="Kusuya Y."/>
            <person name="Urayama S."/>
            <person name="Shimizu M."/>
            <person name="Watanabe A."/>
            <person name="Kamei K."/>
            <person name="Yaguchi T."/>
            <person name="Hagiwara D."/>
        </authorList>
    </citation>
    <scope>NUCLEOTIDE SEQUENCE [LARGE SCALE GENOMIC DNA]</scope>
    <source>
        <strain evidence="1 2">IFM 55266</strain>
    </source>
</reference>
<dbReference type="OrthoDB" id="3520229at2759"/>
<dbReference type="AlphaFoldDB" id="A0A9P3EW65"/>
<dbReference type="RefSeq" id="XP_043159043.1">
    <property type="nucleotide sequence ID" value="XM_043303108.1"/>
</dbReference>
<dbReference type="Proteomes" id="UP001043456">
    <property type="component" value="Unassembled WGS sequence"/>
</dbReference>
<proteinExistence type="predicted"/>
<comment type="caution">
    <text evidence="1">The sequence shown here is derived from an EMBL/GenBank/DDBJ whole genome shotgun (WGS) entry which is preliminary data.</text>
</comment>
<evidence type="ECO:0000313" key="2">
    <source>
        <dbReference type="Proteomes" id="UP001043456"/>
    </source>
</evidence>
<name>A0A9P3EW65_9EURO</name>
<accession>A0A9P3EW65</accession>
<gene>
    <name evidence="1" type="ORF">Asppvi_007217</name>
</gene>
<keyword evidence="2" id="KW-1185">Reference proteome</keyword>
<protein>
    <submittedName>
        <fullName evidence="1">Uncharacterized protein</fullName>
    </submittedName>
</protein>